<dbReference type="Gene3D" id="3.40.30.10">
    <property type="entry name" value="Glutaredoxin"/>
    <property type="match status" value="1"/>
</dbReference>
<dbReference type="InterPro" id="IPR013766">
    <property type="entry name" value="Thioredoxin_domain"/>
</dbReference>
<dbReference type="PROSITE" id="PS00194">
    <property type="entry name" value="THIOREDOXIN_1"/>
    <property type="match status" value="1"/>
</dbReference>
<comment type="caution">
    <text evidence="3">The sequence shown here is derived from an EMBL/GenBank/DDBJ whole genome shotgun (WGS) entry which is preliminary data.</text>
</comment>
<dbReference type="GO" id="GO:0016491">
    <property type="term" value="F:oxidoreductase activity"/>
    <property type="evidence" value="ECO:0007669"/>
    <property type="project" value="InterPro"/>
</dbReference>
<name>A0A412PHJ6_9FIRM</name>
<accession>A0A412PHJ6</accession>
<dbReference type="GO" id="GO:0016209">
    <property type="term" value="F:antioxidant activity"/>
    <property type="evidence" value="ECO:0007669"/>
    <property type="project" value="InterPro"/>
</dbReference>
<feature type="domain" description="Thioredoxin" evidence="2">
    <location>
        <begin position="43"/>
        <end position="193"/>
    </location>
</feature>
<gene>
    <name evidence="3" type="ORF">DWX20_01005</name>
</gene>
<proteinExistence type="predicted"/>
<dbReference type="InterPro" id="IPR036249">
    <property type="entry name" value="Thioredoxin-like_sf"/>
</dbReference>
<dbReference type="Proteomes" id="UP000284731">
    <property type="component" value="Unassembled WGS sequence"/>
</dbReference>
<dbReference type="InterPro" id="IPR017937">
    <property type="entry name" value="Thioredoxin_CS"/>
</dbReference>
<dbReference type="PANTHER" id="PTHR42852">
    <property type="entry name" value="THIOL:DISULFIDE INTERCHANGE PROTEIN DSBE"/>
    <property type="match status" value="1"/>
</dbReference>
<keyword evidence="1" id="KW-0732">Signal</keyword>
<organism evidence="3 4">
    <name type="scientific">Solobacterium moorei</name>
    <dbReference type="NCBI Taxonomy" id="102148"/>
    <lineage>
        <taxon>Bacteria</taxon>
        <taxon>Bacillati</taxon>
        <taxon>Bacillota</taxon>
        <taxon>Erysipelotrichia</taxon>
        <taxon>Erysipelotrichales</taxon>
        <taxon>Erysipelotrichaceae</taxon>
        <taxon>Solobacterium</taxon>
    </lineage>
</organism>
<reference evidence="3 4" key="1">
    <citation type="submission" date="2018-08" db="EMBL/GenBank/DDBJ databases">
        <title>A genome reference for cultivated species of the human gut microbiota.</title>
        <authorList>
            <person name="Zou Y."/>
            <person name="Xue W."/>
            <person name="Luo G."/>
        </authorList>
    </citation>
    <scope>NUCLEOTIDE SEQUENCE [LARGE SCALE GENOMIC DNA]</scope>
    <source>
        <strain evidence="3 4">AF18-46</strain>
    </source>
</reference>
<dbReference type="InterPro" id="IPR050553">
    <property type="entry name" value="Thioredoxin_ResA/DsbE_sf"/>
</dbReference>
<dbReference type="PROSITE" id="PS51352">
    <property type="entry name" value="THIOREDOXIN_2"/>
    <property type="match status" value="1"/>
</dbReference>
<dbReference type="EMBL" id="QRWX01000001">
    <property type="protein sequence ID" value="RGT57656.1"/>
    <property type="molecule type" value="Genomic_DNA"/>
</dbReference>
<dbReference type="AlphaFoldDB" id="A0A412PHJ6"/>
<sequence length="304" mass="33349">MKMNVLKRFTLLTVSAVMAVTLAACNNKKDEKQTSNTTTTTETANSEAFPKFKGKDFDGKDVDESLFSKNDVTLVNFWFNGCAACVNEMPALEKFNKKLKEHGAELIGANVEASDEATLKDAKDILAKQGATYRNIVINSGDEAKAYLAKIFSFPTTVMVDKKGNIIGDPIVGNLEDEKKQEEIIKMIEQVKAGNSVSSTVTQGQVKEGQATGSNDELAALTAKENEVFAAHQDLWNKVFATMNKDQIEQTQNMPYDQVLKAQVEANKSQFSAEELKTLEEDIAKIAEIEKDLAEASAKASKEK</sequence>
<dbReference type="PROSITE" id="PS51257">
    <property type="entry name" value="PROKAR_LIPOPROTEIN"/>
    <property type="match status" value="1"/>
</dbReference>
<dbReference type="PANTHER" id="PTHR42852:SF13">
    <property type="entry name" value="PROTEIN DIPZ"/>
    <property type="match status" value="1"/>
</dbReference>
<evidence type="ECO:0000313" key="3">
    <source>
        <dbReference type="EMBL" id="RGT57656.1"/>
    </source>
</evidence>
<dbReference type="Pfam" id="PF00578">
    <property type="entry name" value="AhpC-TSA"/>
    <property type="match status" value="1"/>
</dbReference>
<evidence type="ECO:0000259" key="2">
    <source>
        <dbReference type="PROSITE" id="PS51352"/>
    </source>
</evidence>
<dbReference type="SUPFAM" id="SSF52833">
    <property type="entry name" value="Thioredoxin-like"/>
    <property type="match status" value="1"/>
</dbReference>
<feature type="signal peptide" evidence="1">
    <location>
        <begin position="1"/>
        <end position="23"/>
    </location>
</feature>
<dbReference type="InterPro" id="IPR000866">
    <property type="entry name" value="AhpC/TSA"/>
</dbReference>
<evidence type="ECO:0000256" key="1">
    <source>
        <dbReference type="SAM" id="SignalP"/>
    </source>
</evidence>
<evidence type="ECO:0000313" key="4">
    <source>
        <dbReference type="Proteomes" id="UP000284731"/>
    </source>
</evidence>
<dbReference type="CDD" id="cd02966">
    <property type="entry name" value="TlpA_like_family"/>
    <property type="match status" value="1"/>
</dbReference>
<protein>
    <submittedName>
        <fullName evidence="3">TlpA family protein disulfide reductase</fullName>
    </submittedName>
</protein>
<feature type="chain" id="PRO_5038641056" evidence="1">
    <location>
        <begin position="24"/>
        <end position="304"/>
    </location>
</feature>